<name>A0AA35P8W4_9SAUR</name>
<evidence type="ECO:0000313" key="2">
    <source>
        <dbReference type="Proteomes" id="UP001178461"/>
    </source>
</evidence>
<protein>
    <submittedName>
        <fullName evidence="1">Uncharacterized protein</fullName>
    </submittedName>
</protein>
<sequence>MQLVIEPLVLSAPHSNHLKISRLIQGFYFQPGRTRTQFRHLSDGRHCYYKRTRFMKTESDVSSRPEAKLGNGLLLWLSLIRSLGIA</sequence>
<dbReference type="EMBL" id="OX395131">
    <property type="protein sequence ID" value="CAI5776483.1"/>
    <property type="molecule type" value="Genomic_DNA"/>
</dbReference>
<accession>A0AA35P8W4</accession>
<evidence type="ECO:0000313" key="1">
    <source>
        <dbReference type="EMBL" id="CAI5776483.1"/>
    </source>
</evidence>
<dbReference type="AlphaFoldDB" id="A0AA35P8W4"/>
<keyword evidence="2" id="KW-1185">Reference proteome</keyword>
<dbReference type="Proteomes" id="UP001178461">
    <property type="component" value="Chromosome 6"/>
</dbReference>
<reference evidence="1" key="1">
    <citation type="submission" date="2022-12" db="EMBL/GenBank/DDBJ databases">
        <authorList>
            <person name="Alioto T."/>
            <person name="Alioto T."/>
            <person name="Gomez Garrido J."/>
        </authorList>
    </citation>
    <scope>NUCLEOTIDE SEQUENCE</scope>
</reference>
<gene>
    <name evidence="1" type="ORF">PODLI_1B032767</name>
</gene>
<proteinExistence type="predicted"/>
<organism evidence="1 2">
    <name type="scientific">Podarcis lilfordi</name>
    <name type="common">Lilford's wall lizard</name>
    <dbReference type="NCBI Taxonomy" id="74358"/>
    <lineage>
        <taxon>Eukaryota</taxon>
        <taxon>Metazoa</taxon>
        <taxon>Chordata</taxon>
        <taxon>Craniata</taxon>
        <taxon>Vertebrata</taxon>
        <taxon>Euteleostomi</taxon>
        <taxon>Lepidosauria</taxon>
        <taxon>Squamata</taxon>
        <taxon>Bifurcata</taxon>
        <taxon>Unidentata</taxon>
        <taxon>Episquamata</taxon>
        <taxon>Laterata</taxon>
        <taxon>Lacertibaenia</taxon>
        <taxon>Lacertidae</taxon>
        <taxon>Podarcis</taxon>
    </lineage>
</organism>